<feature type="domain" description="Major facilitator superfamily (MFS) profile" evidence="8">
    <location>
        <begin position="1"/>
        <end position="390"/>
    </location>
</feature>
<keyword evidence="4 7" id="KW-0812">Transmembrane</keyword>
<feature type="transmembrane region" description="Helical" evidence="7">
    <location>
        <begin position="367"/>
        <end position="387"/>
    </location>
</feature>
<evidence type="ECO:0000313" key="10">
    <source>
        <dbReference type="Proteomes" id="UP000094580"/>
    </source>
</evidence>
<sequence length="409" mass="46141">MGKKVYFLYTKAFSDIGSMMELVIMNAVIFSMTKSTSWLAAVLALRVCGGILTSLFSGVIADRYNRRKLMIFSDITRGIGILILCIFPSPFMFAIVAFIIGALGSFFSVSFSADLPQIFGEENILKINAFISRLGAISMVIGFLGSAFLSTVVDYRVIIGIDALSYFLSAFVLIFYKWENTVKKGVNNHWKQLFIDLKEVKTYVLIKPLLVFVFIVFLFQTFSASSHNVGVPILAEKISTEHATFYQGLIWGTWGIGGILSTWLIPKVSWLKKHYLFMYYGTSVLTSIGFILFLSNQILWVVFFFAFFTGFFDNAAGTYFSTMIQKTDNSIRGRIFGVANLLNRVGFTIGFVAASPLLSFLSMQHLVWLFHGSLIIMILCVTSYLLFKKKIVFNYEQIQQNENELIISK</sequence>
<evidence type="ECO:0000256" key="7">
    <source>
        <dbReference type="SAM" id="Phobius"/>
    </source>
</evidence>
<dbReference type="Pfam" id="PF07690">
    <property type="entry name" value="MFS_1"/>
    <property type="match status" value="1"/>
</dbReference>
<dbReference type="InterPro" id="IPR036259">
    <property type="entry name" value="MFS_trans_sf"/>
</dbReference>
<comment type="subcellular location">
    <subcellularLocation>
        <location evidence="1">Cell membrane</location>
        <topology evidence="1">Multi-pass membrane protein</topology>
    </subcellularLocation>
</comment>
<evidence type="ECO:0000256" key="1">
    <source>
        <dbReference type="ARBA" id="ARBA00004651"/>
    </source>
</evidence>
<feature type="transmembrane region" description="Helical" evidence="7">
    <location>
        <begin position="341"/>
        <end position="361"/>
    </location>
</feature>
<keyword evidence="10" id="KW-1185">Reference proteome</keyword>
<dbReference type="RefSeq" id="WP_069032046.1">
    <property type="nucleotide sequence ID" value="NZ_MDKC01000001.1"/>
</dbReference>
<evidence type="ECO:0000256" key="6">
    <source>
        <dbReference type="ARBA" id="ARBA00023136"/>
    </source>
</evidence>
<feature type="transmembrane region" description="Helical" evidence="7">
    <location>
        <begin position="204"/>
        <end position="225"/>
    </location>
</feature>
<dbReference type="PANTHER" id="PTHR43266:SF10">
    <property type="entry name" value="BACILYSIN EXPORTER BACE-RELATED"/>
    <property type="match status" value="1"/>
</dbReference>
<evidence type="ECO:0000256" key="3">
    <source>
        <dbReference type="ARBA" id="ARBA00022475"/>
    </source>
</evidence>
<comment type="caution">
    <text evidence="9">The sequence shown here is derived from an EMBL/GenBank/DDBJ whole genome shotgun (WGS) entry which is preliminary data.</text>
</comment>
<accession>A0ABX2ZXE9</accession>
<evidence type="ECO:0000256" key="2">
    <source>
        <dbReference type="ARBA" id="ARBA00022448"/>
    </source>
</evidence>
<dbReference type="Proteomes" id="UP000094580">
    <property type="component" value="Unassembled WGS sequence"/>
</dbReference>
<evidence type="ECO:0000256" key="5">
    <source>
        <dbReference type="ARBA" id="ARBA00022989"/>
    </source>
</evidence>
<dbReference type="PROSITE" id="PS50850">
    <property type="entry name" value="MFS"/>
    <property type="match status" value="1"/>
</dbReference>
<gene>
    <name evidence="9" type="ORF">BED47_01460</name>
</gene>
<feature type="transmembrane region" description="Helical" evidence="7">
    <location>
        <begin position="12"/>
        <end position="32"/>
    </location>
</feature>
<dbReference type="EMBL" id="MDKC01000001">
    <property type="protein sequence ID" value="ODG93866.1"/>
    <property type="molecule type" value="Genomic_DNA"/>
</dbReference>
<dbReference type="InterPro" id="IPR011701">
    <property type="entry name" value="MFS"/>
</dbReference>
<dbReference type="Gene3D" id="1.20.1250.20">
    <property type="entry name" value="MFS general substrate transporter like domains"/>
    <property type="match status" value="1"/>
</dbReference>
<keyword evidence="3" id="KW-1003">Cell membrane</keyword>
<evidence type="ECO:0000313" key="9">
    <source>
        <dbReference type="EMBL" id="ODG93866.1"/>
    </source>
</evidence>
<organism evidence="9 10">
    <name type="scientific">Gottfriedia luciferensis</name>
    <dbReference type="NCBI Taxonomy" id="178774"/>
    <lineage>
        <taxon>Bacteria</taxon>
        <taxon>Bacillati</taxon>
        <taxon>Bacillota</taxon>
        <taxon>Bacilli</taxon>
        <taxon>Bacillales</taxon>
        <taxon>Bacillaceae</taxon>
        <taxon>Gottfriedia</taxon>
    </lineage>
</organism>
<feature type="transmembrane region" description="Helical" evidence="7">
    <location>
        <begin position="155"/>
        <end position="176"/>
    </location>
</feature>
<dbReference type="SUPFAM" id="SSF103473">
    <property type="entry name" value="MFS general substrate transporter"/>
    <property type="match status" value="1"/>
</dbReference>
<feature type="transmembrane region" description="Helical" evidence="7">
    <location>
        <begin position="277"/>
        <end position="294"/>
    </location>
</feature>
<evidence type="ECO:0000256" key="4">
    <source>
        <dbReference type="ARBA" id="ARBA00022692"/>
    </source>
</evidence>
<keyword evidence="5 7" id="KW-1133">Transmembrane helix</keyword>
<keyword evidence="6 7" id="KW-0472">Membrane</keyword>
<evidence type="ECO:0000259" key="8">
    <source>
        <dbReference type="PROSITE" id="PS50850"/>
    </source>
</evidence>
<keyword evidence="2" id="KW-0813">Transport</keyword>
<dbReference type="InterPro" id="IPR020846">
    <property type="entry name" value="MFS_dom"/>
</dbReference>
<proteinExistence type="predicted"/>
<name>A0ABX2ZXE9_9BACI</name>
<feature type="transmembrane region" description="Helical" evidence="7">
    <location>
        <begin position="38"/>
        <end position="57"/>
    </location>
</feature>
<dbReference type="PANTHER" id="PTHR43266">
    <property type="entry name" value="MACROLIDE-EFFLUX PROTEIN"/>
    <property type="match status" value="1"/>
</dbReference>
<reference evidence="9 10" key="1">
    <citation type="submission" date="2016-07" db="EMBL/GenBank/DDBJ databases">
        <authorList>
            <person name="Townsley L."/>
            <person name="Shank E.A."/>
        </authorList>
    </citation>
    <scope>NUCLEOTIDE SEQUENCE [LARGE SCALE GENOMIC DNA]</scope>
    <source>
        <strain evidence="9 10">CH01</strain>
    </source>
</reference>
<protein>
    <recommendedName>
        <fullName evidence="8">Major facilitator superfamily (MFS) profile domain-containing protein</fullName>
    </recommendedName>
</protein>
<feature type="transmembrane region" description="Helical" evidence="7">
    <location>
        <begin position="300"/>
        <end position="320"/>
    </location>
</feature>
<feature type="transmembrane region" description="Helical" evidence="7">
    <location>
        <begin position="245"/>
        <end position="265"/>
    </location>
</feature>
<dbReference type="CDD" id="cd06173">
    <property type="entry name" value="MFS_MefA_like"/>
    <property type="match status" value="1"/>
</dbReference>